<reference evidence="5" key="2">
    <citation type="submission" date="2025-09" db="UniProtKB">
        <authorList>
            <consortium name="Ensembl"/>
        </authorList>
    </citation>
    <scope>IDENTIFICATION</scope>
</reference>
<dbReference type="OrthoDB" id="10041077at2759"/>
<dbReference type="Ensembl" id="ENSHCOT00000021301.1">
    <property type="protein sequence ID" value="ENSHCOP00000013860.1"/>
    <property type="gene ID" value="ENSHCOG00000017080.1"/>
</dbReference>
<keyword evidence="2" id="KW-0963">Cytoplasm</keyword>
<evidence type="ECO:0000313" key="5">
    <source>
        <dbReference type="Ensembl" id="ENSHCOP00000013860.1"/>
    </source>
</evidence>
<dbReference type="CDD" id="cd06713">
    <property type="entry name" value="PDZ_tamalin_CYTIP-like"/>
    <property type="match status" value="1"/>
</dbReference>
<evidence type="ECO:0000256" key="3">
    <source>
        <dbReference type="SAM" id="MobiDB-lite"/>
    </source>
</evidence>
<dbReference type="GeneTree" id="ENSGT00530000063734"/>
<feature type="region of interest" description="Disordered" evidence="3">
    <location>
        <begin position="1"/>
        <end position="49"/>
    </location>
</feature>
<dbReference type="AlphaFoldDB" id="A0A3Q3DJM7"/>
<dbReference type="GO" id="GO:0005737">
    <property type="term" value="C:cytoplasm"/>
    <property type="evidence" value="ECO:0007669"/>
    <property type="project" value="UniProtKB-SubCell"/>
</dbReference>
<sequence>MNPGGRPSLAGGAERKKSSLWYRRSLRGSNDHPRHRHSSDSLPRAAKPKQFLVDYSDPQRITIVLEKEDNDTFGFEVQTHSLQLRSSSAVEVCTFVSRVEDNSAAETAGLTAGDVIITINGDSIEGFSHQHILDLIRGSTNSLKLETVCGSVVKWIELEKRVNQLKQSLSEKLLELQALTLREQRLIGGTLKESNLSTDSSEVQNSPMGHRSFRFSSDSSYKGLVTDDSDQGSVFGDLSSPSPCGAASATREEHFFPRKYSSGSSHFHHTIGRSSSSSLASSSGSSIGSQSPTWDRARITSLFGTLPRKNKRTNVRKNILKLIPGLHQRSVEEEES</sequence>
<dbReference type="InterPro" id="IPR001478">
    <property type="entry name" value="PDZ"/>
</dbReference>
<evidence type="ECO:0000259" key="4">
    <source>
        <dbReference type="PROSITE" id="PS50106"/>
    </source>
</evidence>
<protein>
    <submittedName>
        <fullName evidence="5">Cytohesin 1 interacting protein</fullName>
    </submittedName>
</protein>
<dbReference type="Proteomes" id="UP000264820">
    <property type="component" value="Unplaced"/>
</dbReference>
<dbReference type="InterPro" id="IPR052122">
    <property type="entry name" value="Intracell_Traff_Signaling_Reg"/>
</dbReference>
<feature type="domain" description="PDZ" evidence="4">
    <location>
        <begin position="62"/>
        <end position="151"/>
    </location>
</feature>
<dbReference type="RefSeq" id="XP_019723762.1">
    <property type="nucleotide sequence ID" value="XM_019868203.1"/>
</dbReference>
<dbReference type="OMA" id="SVRKHIF"/>
<proteinExistence type="predicted"/>
<dbReference type="PROSITE" id="PS50106">
    <property type="entry name" value="PDZ"/>
    <property type="match status" value="1"/>
</dbReference>
<feature type="region of interest" description="Disordered" evidence="3">
    <location>
        <begin position="193"/>
        <end position="212"/>
    </location>
</feature>
<feature type="compositionally biased region" description="Low complexity" evidence="3">
    <location>
        <begin position="272"/>
        <end position="291"/>
    </location>
</feature>
<dbReference type="Pfam" id="PF00595">
    <property type="entry name" value="PDZ"/>
    <property type="match status" value="1"/>
</dbReference>
<dbReference type="PANTHER" id="PTHR15963:SF1">
    <property type="entry name" value="CYTOHESIN-INTERACTING PROTEIN"/>
    <property type="match status" value="1"/>
</dbReference>
<evidence type="ECO:0000256" key="1">
    <source>
        <dbReference type="ARBA" id="ARBA00004496"/>
    </source>
</evidence>
<dbReference type="InterPro" id="IPR036034">
    <property type="entry name" value="PDZ_sf"/>
</dbReference>
<organism evidence="5 6">
    <name type="scientific">Hippocampus comes</name>
    <name type="common">Tiger tail seahorse</name>
    <dbReference type="NCBI Taxonomy" id="109280"/>
    <lineage>
        <taxon>Eukaryota</taxon>
        <taxon>Metazoa</taxon>
        <taxon>Chordata</taxon>
        <taxon>Craniata</taxon>
        <taxon>Vertebrata</taxon>
        <taxon>Euteleostomi</taxon>
        <taxon>Actinopterygii</taxon>
        <taxon>Neopterygii</taxon>
        <taxon>Teleostei</taxon>
        <taxon>Neoteleostei</taxon>
        <taxon>Acanthomorphata</taxon>
        <taxon>Syngnathiaria</taxon>
        <taxon>Syngnathiformes</taxon>
        <taxon>Syngnathoidei</taxon>
        <taxon>Syngnathidae</taxon>
        <taxon>Hippocampus</taxon>
    </lineage>
</organism>
<evidence type="ECO:0000313" key="6">
    <source>
        <dbReference type="Proteomes" id="UP000264820"/>
    </source>
</evidence>
<accession>A0A3Q3DJM7</accession>
<dbReference type="KEGG" id="hcq:109514811"/>
<dbReference type="CTD" id="9595"/>
<dbReference type="GeneID" id="109514811"/>
<keyword evidence="6" id="KW-1185">Reference proteome</keyword>
<feature type="compositionally biased region" description="Polar residues" evidence="3">
    <location>
        <begin position="193"/>
        <end position="207"/>
    </location>
</feature>
<dbReference type="SUPFAM" id="SSF50156">
    <property type="entry name" value="PDZ domain-like"/>
    <property type="match status" value="1"/>
</dbReference>
<feature type="region of interest" description="Disordered" evidence="3">
    <location>
        <begin position="262"/>
        <end position="292"/>
    </location>
</feature>
<dbReference type="Gene3D" id="2.30.42.10">
    <property type="match status" value="1"/>
</dbReference>
<dbReference type="SMART" id="SM00228">
    <property type="entry name" value="PDZ"/>
    <property type="match status" value="1"/>
</dbReference>
<evidence type="ECO:0000256" key="2">
    <source>
        <dbReference type="ARBA" id="ARBA00022490"/>
    </source>
</evidence>
<comment type="subcellular location">
    <subcellularLocation>
        <location evidence="1">Cytoplasm</location>
    </subcellularLocation>
</comment>
<dbReference type="PANTHER" id="PTHR15963">
    <property type="entry name" value="GENERAL RECEPTOR FOR PHOSPHOINOSITIDES 1-ASSOCIATED SCAFFOLD PROTEIN-RELATED"/>
    <property type="match status" value="1"/>
</dbReference>
<name>A0A3Q3DJM7_HIPCM</name>
<dbReference type="STRING" id="109280.ENSHCOP00000013860"/>
<reference evidence="5" key="1">
    <citation type="submission" date="2025-08" db="UniProtKB">
        <authorList>
            <consortium name="Ensembl"/>
        </authorList>
    </citation>
    <scope>IDENTIFICATION</scope>
</reference>